<reference evidence="2" key="1">
    <citation type="submission" date="2021-03" db="EMBL/GenBank/DDBJ databases">
        <authorList>
            <person name="Wang G."/>
        </authorList>
    </citation>
    <scope>NUCLEOTIDE SEQUENCE</scope>
    <source>
        <strain evidence="2">KCTC 12899</strain>
    </source>
</reference>
<dbReference type="EMBL" id="JAFREP010000001">
    <property type="protein sequence ID" value="MBO1317097.1"/>
    <property type="molecule type" value="Genomic_DNA"/>
</dbReference>
<protein>
    <submittedName>
        <fullName evidence="2">Uncharacterized protein</fullName>
    </submittedName>
</protein>
<organism evidence="2 3">
    <name type="scientific">Acanthopleuribacter pedis</name>
    <dbReference type="NCBI Taxonomy" id="442870"/>
    <lineage>
        <taxon>Bacteria</taxon>
        <taxon>Pseudomonadati</taxon>
        <taxon>Acidobacteriota</taxon>
        <taxon>Holophagae</taxon>
        <taxon>Acanthopleuribacterales</taxon>
        <taxon>Acanthopleuribacteraceae</taxon>
        <taxon>Acanthopleuribacter</taxon>
    </lineage>
</organism>
<name>A0A8J7Q2N2_9BACT</name>
<dbReference type="RefSeq" id="WP_207856331.1">
    <property type="nucleotide sequence ID" value="NZ_JAFREP010000001.1"/>
</dbReference>
<dbReference type="AlphaFoldDB" id="A0A8J7Q2N2"/>
<evidence type="ECO:0000313" key="3">
    <source>
        <dbReference type="Proteomes" id="UP000664417"/>
    </source>
</evidence>
<sequence>MSDPVFLRNMISNTVYAEQINSAQIQGHQAAKERAARALQEANREHALSIKALQDSAEIGVREEHRQGRQNPDQSLEEEDEEAQDTSSAYTLSGEEANQEKQVSGFNSIDVTI</sequence>
<feature type="compositionally biased region" description="Polar residues" evidence="1">
    <location>
        <begin position="100"/>
        <end position="113"/>
    </location>
</feature>
<dbReference type="Proteomes" id="UP000664417">
    <property type="component" value="Unassembled WGS sequence"/>
</dbReference>
<comment type="caution">
    <text evidence="2">The sequence shown here is derived from an EMBL/GenBank/DDBJ whole genome shotgun (WGS) entry which is preliminary data.</text>
</comment>
<evidence type="ECO:0000313" key="2">
    <source>
        <dbReference type="EMBL" id="MBO1317097.1"/>
    </source>
</evidence>
<keyword evidence="3" id="KW-1185">Reference proteome</keyword>
<proteinExistence type="predicted"/>
<feature type="region of interest" description="Disordered" evidence="1">
    <location>
        <begin position="56"/>
        <end position="113"/>
    </location>
</feature>
<evidence type="ECO:0000256" key="1">
    <source>
        <dbReference type="SAM" id="MobiDB-lite"/>
    </source>
</evidence>
<accession>A0A8J7Q2N2</accession>
<gene>
    <name evidence="2" type="ORF">J3U88_01410</name>
</gene>
<feature type="compositionally biased region" description="Acidic residues" evidence="1">
    <location>
        <begin position="75"/>
        <end position="84"/>
    </location>
</feature>